<organism evidence="1 2">
    <name type="scientific">Dioscorea zingiberensis</name>
    <dbReference type="NCBI Taxonomy" id="325984"/>
    <lineage>
        <taxon>Eukaryota</taxon>
        <taxon>Viridiplantae</taxon>
        <taxon>Streptophyta</taxon>
        <taxon>Embryophyta</taxon>
        <taxon>Tracheophyta</taxon>
        <taxon>Spermatophyta</taxon>
        <taxon>Magnoliopsida</taxon>
        <taxon>Liliopsida</taxon>
        <taxon>Dioscoreales</taxon>
        <taxon>Dioscoreaceae</taxon>
        <taxon>Dioscorea</taxon>
    </lineage>
</organism>
<reference evidence="1" key="1">
    <citation type="submission" date="2021-03" db="EMBL/GenBank/DDBJ databases">
        <authorList>
            <person name="Li Z."/>
            <person name="Yang C."/>
        </authorList>
    </citation>
    <scope>NUCLEOTIDE SEQUENCE</scope>
    <source>
        <strain evidence="1">Dzin_1.0</strain>
        <tissue evidence="1">Leaf</tissue>
    </source>
</reference>
<accession>A0A9D5HPT7</accession>
<evidence type="ECO:0000313" key="2">
    <source>
        <dbReference type="Proteomes" id="UP001085076"/>
    </source>
</evidence>
<evidence type="ECO:0000313" key="1">
    <source>
        <dbReference type="EMBL" id="KAJ0984795.1"/>
    </source>
</evidence>
<protein>
    <submittedName>
        <fullName evidence="1">Uncharacterized protein</fullName>
    </submittedName>
</protein>
<dbReference type="AlphaFoldDB" id="A0A9D5HPT7"/>
<proteinExistence type="predicted"/>
<dbReference type="Proteomes" id="UP001085076">
    <property type="component" value="Miscellaneous, Linkage group lg01"/>
</dbReference>
<reference evidence="1" key="2">
    <citation type="journal article" date="2022" name="Hortic Res">
        <title>The genome of Dioscorea zingiberensis sheds light on the biosynthesis, origin and evolution of the medicinally important diosgenin saponins.</title>
        <authorList>
            <person name="Li Y."/>
            <person name="Tan C."/>
            <person name="Li Z."/>
            <person name="Guo J."/>
            <person name="Li S."/>
            <person name="Chen X."/>
            <person name="Wang C."/>
            <person name="Dai X."/>
            <person name="Yang H."/>
            <person name="Song W."/>
            <person name="Hou L."/>
            <person name="Xu J."/>
            <person name="Tong Z."/>
            <person name="Xu A."/>
            <person name="Yuan X."/>
            <person name="Wang W."/>
            <person name="Yang Q."/>
            <person name="Chen L."/>
            <person name="Sun Z."/>
            <person name="Wang K."/>
            <person name="Pan B."/>
            <person name="Chen J."/>
            <person name="Bao Y."/>
            <person name="Liu F."/>
            <person name="Qi X."/>
            <person name="Gang D.R."/>
            <person name="Wen J."/>
            <person name="Li J."/>
        </authorList>
    </citation>
    <scope>NUCLEOTIDE SEQUENCE</scope>
    <source>
        <strain evidence="1">Dzin_1.0</strain>
    </source>
</reference>
<keyword evidence="2" id="KW-1185">Reference proteome</keyword>
<gene>
    <name evidence="1" type="ORF">J5N97_003151</name>
</gene>
<dbReference type="EMBL" id="JAGGNH010000001">
    <property type="protein sequence ID" value="KAJ0984795.1"/>
    <property type="molecule type" value="Genomic_DNA"/>
</dbReference>
<name>A0A9D5HPT7_9LILI</name>
<sequence length="66" mass="6862">MDGISGQLRSLEYLRLSNNSLSGAFPVSGEYHLACISGSQLQAAFLFTVVGTTSFLGVIAGQLPGI</sequence>
<comment type="caution">
    <text evidence="1">The sequence shown here is derived from an EMBL/GenBank/DDBJ whole genome shotgun (WGS) entry which is preliminary data.</text>
</comment>